<dbReference type="EMBL" id="WKKI01000057">
    <property type="protein sequence ID" value="MRX74033.1"/>
    <property type="molecule type" value="Genomic_DNA"/>
</dbReference>
<keyword evidence="5" id="KW-1185">Reference proteome</keyword>
<reference evidence="4 5" key="1">
    <citation type="submission" date="2019-11" db="EMBL/GenBank/DDBJ databases">
        <title>Bacillus lacus genome.</title>
        <authorList>
            <person name="Allen C.J."/>
            <person name="Newman J.D."/>
        </authorList>
    </citation>
    <scope>NUCLEOTIDE SEQUENCE [LARGE SCALE GENOMIC DNA]</scope>
    <source>
        <strain evidence="4 5">KCTC 33946</strain>
    </source>
</reference>
<protein>
    <submittedName>
        <fullName evidence="4">Flavodoxin family protein</fullName>
    </submittedName>
</protein>
<dbReference type="PANTHER" id="PTHR10204:SF34">
    <property type="entry name" value="NAD(P)H DEHYDROGENASE [QUINONE] 1 ISOFORM 1"/>
    <property type="match status" value="1"/>
</dbReference>
<dbReference type="GO" id="GO:0005829">
    <property type="term" value="C:cytosol"/>
    <property type="evidence" value="ECO:0007669"/>
    <property type="project" value="TreeGrafter"/>
</dbReference>
<proteinExistence type="inferred from homology"/>
<organism evidence="4 5">
    <name type="scientific">Metabacillus lacus</name>
    <dbReference type="NCBI Taxonomy" id="1983721"/>
    <lineage>
        <taxon>Bacteria</taxon>
        <taxon>Bacillati</taxon>
        <taxon>Bacillota</taxon>
        <taxon>Bacilli</taxon>
        <taxon>Bacillales</taxon>
        <taxon>Bacillaceae</taxon>
        <taxon>Metabacillus</taxon>
    </lineage>
</organism>
<dbReference type="Proteomes" id="UP000448867">
    <property type="component" value="Unassembled WGS sequence"/>
</dbReference>
<dbReference type="PANTHER" id="PTHR10204">
    <property type="entry name" value="NAD P H OXIDOREDUCTASE-RELATED"/>
    <property type="match status" value="1"/>
</dbReference>
<name>A0A7X2M0E8_9BACI</name>
<feature type="domain" description="Flavodoxin-like fold" evidence="3">
    <location>
        <begin position="1"/>
        <end position="187"/>
    </location>
</feature>
<dbReference type="GO" id="GO:0003955">
    <property type="term" value="F:NAD(P)H dehydrogenase (quinone) activity"/>
    <property type="evidence" value="ECO:0007669"/>
    <property type="project" value="TreeGrafter"/>
</dbReference>
<evidence type="ECO:0000256" key="2">
    <source>
        <dbReference type="ARBA" id="ARBA00023002"/>
    </source>
</evidence>
<dbReference type="RefSeq" id="WP_154309488.1">
    <property type="nucleotide sequence ID" value="NZ_WKKI01000057.1"/>
</dbReference>
<keyword evidence="2" id="KW-0560">Oxidoreductase</keyword>
<dbReference type="SUPFAM" id="SSF52218">
    <property type="entry name" value="Flavoproteins"/>
    <property type="match status" value="1"/>
</dbReference>
<gene>
    <name evidence="4" type="ORF">GJU40_18075</name>
</gene>
<comment type="similarity">
    <text evidence="1">Belongs to the NAD(P)H dehydrogenase (quinone) family.</text>
</comment>
<dbReference type="InterPro" id="IPR051545">
    <property type="entry name" value="NAD(P)H_dehydrogenase_qn"/>
</dbReference>
<dbReference type="Pfam" id="PF02525">
    <property type="entry name" value="Flavodoxin_2"/>
    <property type="match status" value="1"/>
</dbReference>
<comment type="caution">
    <text evidence="4">The sequence shown here is derived from an EMBL/GenBank/DDBJ whole genome shotgun (WGS) entry which is preliminary data.</text>
</comment>
<evidence type="ECO:0000313" key="5">
    <source>
        <dbReference type="Proteomes" id="UP000448867"/>
    </source>
</evidence>
<evidence type="ECO:0000259" key="3">
    <source>
        <dbReference type="Pfam" id="PF02525"/>
    </source>
</evidence>
<dbReference type="OrthoDB" id="9798454at2"/>
<dbReference type="Gene3D" id="3.40.50.360">
    <property type="match status" value="1"/>
</dbReference>
<sequence length="192" mass="22418">MNILIVYAHPNKKSFNAALKEAVIEQLKELDYDVRVRDLYEIQFDPVLKEDNYTEFYQTNAPEDILYEQKEISWADVLIYIFPTWWTGMPAIMKGYFDKVFTNGFAFRFTEKGAVGLLDGKRALIFQTTGLSEEDLKPKQLIAAMETSFDLGILHYCGVNILTHKFYYSLPYLDQDSKKRVIQEVKDQLIMI</sequence>
<dbReference type="InterPro" id="IPR003680">
    <property type="entry name" value="Flavodoxin_fold"/>
</dbReference>
<dbReference type="InterPro" id="IPR029039">
    <property type="entry name" value="Flavoprotein-like_sf"/>
</dbReference>
<accession>A0A7X2M0E8</accession>
<dbReference type="AlphaFoldDB" id="A0A7X2M0E8"/>
<evidence type="ECO:0000256" key="1">
    <source>
        <dbReference type="ARBA" id="ARBA00006252"/>
    </source>
</evidence>
<evidence type="ECO:0000313" key="4">
    <source>
        <dbReference type="EMBL" id="MRX74033.1"/>
    </source>
</evidence>